<organism evidence="2 3">
    <name type="scientific">Kwoniella shandongensis</name>
    <dbReference type="NCBI Taxonomy" id="1734106"/>
    <lineage>
        <taxon>Eukaryota</taxon>
        <taxon>Fungi</taxon>
        <taxon>Dikarya</taxon>
        <taxon>Basidiomycota</taxon>
        <taxon>Agaricomycotina</taxon>
        <taxon>Tremellomycetes</taxon>
        <taxon>Tremellales</taxon>
        <taxon>Cryptococcaceae</taxon>
        <taxon>Kwoniella</taxon>
    </lineage>
</organism>
<keyword evidence="3" id="KW-1185">Reference proteome</keyword>
<dbReference type="OrthoDB" id="2589819at2759"/>
<evidence type="ECO:0000313" key="3">
    <source>
        <dbReference type="Proteomes" id="UP000322225"/>
    </source>
</evidence>
<dbReference type="KEGG" id="ksn:43587073"/>
<dbReference type="AlphaFoldDB" id="A0A5M6C4D2"/>
<protein>
    <submittedName>
        <fullName evidence="2">Uncharacterized protein</fullName>
    </submittedName>
</protein>
<feature type="region of interest" description="Disordered" evidence="1">
    <location>
        <begin position="146"/>
        <end position="261"/>
    </location>
</feature>
<dbReference type="EMBL" id="CP144051">
    <property type="protein sequence ID" value="WWD15960.1"/>
    <property type="molecule type" value="Genomic_DNA"/>
</dbReference>
<dbReference type="GeneID" id="43587073"/>
<feature type="compositionally biased region" description="Basic and acidic residues" evidence="1">
    <location>
        <begin position="209"/>
        <end position="224"/>
    </location>
</feature>
<name>A0A5M6C4D2_9TREE</name>
<proteinExistence type="predicted"/>
<gene>
    <name evidence="2" type="ORF">CI109_100384</name>
</gene>
<feature type="compositionally biased region" description="Basic and acidic residues" evidence="1">
    <location>
        <begin position="170"/>
        <end position="191"/>
    </location>
</feature>
<dbReference type="Pfam" id="PF14328">
    <property type="entry name" value="DUF4385"/>
    <property type="match status" value="1"/>
</dbReference>
<evidence type="ECO:0000313" key="2">
    <source>
        <dbReference type="EMBL" id="WWD15960.1"/>
    </source>
</evidence>
<reference evidence="2" key="1">
    <citation type="submission" date="2017-08" db="EMBL/GenBank/DDBJ databases">
        <authorList>
            <person name="Cuomo C."/>
            <person name="Billmyre B."/>
            <person name="Heitman J."/>
        </authorList>
    </citation>
    <scope>NUCLEOTIDE SEQUENCE</scope>
    <source>
        <strain evidence="2">CBS 12478</strain>
    </source>
</reference>
<sequence length="261" mass="28815">MSSASSRSQQPIFSPATYKATRNEVGVFTTPPYSEKIKPLWRFQDSVVARASAEAIWERFQGYRDQDDFVGMDITRKFLQMGRTRSLRYALRPGGRKYSPTSGEEMARTGKVYDEEKRKGAEVFEGYVDKCWADEVYSQAYASWAEEGKKVKSSSTRKIGGRGAAGKGVGEGKGDEKGKNIKSEGEEDGTKKSTAKRKRRNSESDSASDSDRATSDHNVEEKPAKTPKGGQTSSSPRKSSGSRRGAPESTSTRRSTRSKNS</sequence>
<dbReference type="InterPro" id="IPR025494">
    <property type="entry name" value="DUF4385"/>
</dbReference>
<accession>A0A5M6C4D2</accession>
<dbReference type="Proteomes" id="UP000322225">
    <property type="component" value="Chromosome 1"/>
</dbReference>
<reference evidence="2" key="2">
    <citation type="submission" date="2024-01" db="EMBL/GenBank/DDBJ databases">
        <title>Comparative genomics of Cryptococcus and Kwoniella reveals pathogenesis evolution and contrasting modes of karyotype evolution via chromosome fusion or intercentromeric recombination.</title>
        <authorList>
            <person name="Coelho M.A."/>
            <person name="David-Palma M."/>
            <person name="Shea T."/>
            <person name="Bowers K."/>
            <person name="McGinley-Smith S."/>
            <person name="Mohammad A.W."/>
            <person name="Gnirke A."/>
            <person name="Yurkov A.M."/>
            <person name="Nowrousian M."/>
            <person name="Sun S."/>
            <person name="Cuomo C.A."/>
            <person name="Heitman J."/>
        </authorList>
    </citation>
    <scope>NUCLEOTIDE SEQUENCE</scope>
    <source>
        <strain evidence="2">CBS 12478</strain>
    </source>
</reference>
<evidence type="ECO:0000256" key="1">
    <source>
        <dbReference type="SAM" id="MobiDB-lite"/>
    </source>
</evidence>
<dbReference type="RefSeq" id="XP_031862761.1">
    <property type="nucleotide sequence ID" value="XM_032002954.1"/>
</dbReference>
<feature type="compositionally biased region" description="Low complexity" evidence="1">
    <location>
        <begin position="229"/>
        <end position="253"/>
    </location>
</feature>